<dbReference type="Pfam" id="PF06508">
    <property type="entry name" value="QueC"/>
    <property type="match status" value="1"/>
</dbReference>
<dbReference type="PANTHER" id="PTHR42914">
    <property type="entry name" value="7-CYANO-7-DEAZAGUANINE SYNTHASE"/>
    <property type="match status" value="1"/>
</dbReference>
<comment type="similarity">
    <text evidence="7 10">Belongs to the QueC family.</text>
</comment>
<organism evidence="12 14">
    <name type="scientific">Nocardiopsis tropica</name>
    <dbReference type="NCBI Taxonomy" id="109330"/>
    <lineage>
        <taxon>Bacteria</taxon>
        <taxon>Bacillati</taxon>
        <taxon>Actinomycetota</taxon>
        <taxon>Actinomycetes</taxon>
        <taxon>Streptosporangiales</taxon>
        <taxon>Nocardiopsidaceae</taxon>
        <taxon>Nocardiopsis</taxon>
    </lineage>
</organism>
<dbReference type="Proteomes" id="UP001432401">
    <property type="component" value="Unassembled WGS sequence"/>
</dbReference>
<evidence type="ECO:0000256" key="5">
    <source>
        <dbReference type="ARBA" id="ARBA00022833"/>
    </source>
</evidence>
<dbReference type="EC" id="6.3.4.20" evidence="8 10"/>
<evidence type="ECO:0000256" key="10">
    <source>
        <dbReference type="HAMAP-Rule" id="MF_01633"/>
    </source>
</evidence>
<evidence type="ECO:0000256" key="6">
    <source>
        <dbReference type="ARBA" id="ARBA00022840"/>
    </source>
</evidence>
<dbReference type="EMBL" id="JAUUCC010000020">
    <property type="protein sequence ID" value="MEE2050842.1"/>
    <property type="molecule type" value="Genomic_DNA"/>
</dbReference>
<evidence type="ECO:0000256" key="4">
    <source>
        <dbReference type="ARBA" id="ARBA00022741"/>
    </source>
</evidence>
<comment type="catalytic activity">
    <reaction evidence="9 10">
        <text>7-carboxy-7-carbaguanine + NH4(+) + 2 ATP = 7-cyano-7-carbaguanine + 2 AMP + 2 diphosphate + 2 H(+)</text>
        <dbReference type="Rhea" id="RHEA:27982"/>
        <dbReference type="ChEBI" id="CHEBI:15378"/>
        <dbReference type="ChEBI" id="CHEBI:28938"/>
        <dbReference type="ChEBI" id="CHEBI:30616"/>
        <dbReference type="ChEBI" id="CHEBI:33019"/>
        <dbReference type="ChEBI" id="CHEBI:45075"/>
        <dbReference type="ChEBI" id="CHEBI:61036"/>
        <dbReference type="ChEBI" id="CHEBI:456215"/>
        <dbReference type="EC" id="6.3.4.20"/>
    </reaction>
</comment>
<dbReference type="PIRSF" id="PIRSF006293">
    <property type="entry name" value="ExsB"/>
    <property type="match status" value="1"/>
</dbReference>
<dbReference type="CDD" id="cd01995">
    <property type="entry name" value="QueC-like"/>
    <property type="match status" value="1"/>
</dbReference>
<evidence type="ECO:0000256" key="1">
    <source>
        <dbReference type="ARBA" id="ARBA00005061"/>
    </source>
</evidence>
<accession>A0ABV1ZWW3</accession>
<keyword evidence="5 10" id="KW-0862">Zinc</keyword>
<gene>
    <name evidence="10 12" type="primary">queC</name>
    <name evidence="12" type="ORF">ABUK86_17610</name>
    <name evidence="11" type="ORF">Q8A49_10080</name>
</gene>
<dbReference type="GO" id="GO:0016874">
    <property type="term" value="F:ligase activity"/>
    <property type="evidence" value="ECO:0007669"/>
    <property type="project" value="UniProtKB-KW"/>
</dbReference>
<dbReference type="HAMAP" id="MF_01633">
    <property type="entry name" value="QueC"/>
    <property type="match status" value="1"/>
</dbReference>
<evidence type="ECO:0000313" key="11">
    <source>
        <dbReference type="EMBL" id="MEE2050842.1"/>
    </source>
</evidence>
<dbReference type="InterPro" id="IPR018317">
    <property type="entry name" value="QueC"/>
</dbReference>
<proteinExistence type="inferred from homology"/>
<dbReference type="NCBIfam" id="TIGR00364">
    <property type="entry name" value="7-cyano-7-deazaguanine synthase QueC"/>
    <property type="match status" value="1"/>
</dbReference>
<feature type="binding site" evidence="10">
    <location>
        <begin position="22"/>
        <end position="32"/>
    </location>
    <ligand>
        <name>ATP</name>
        <dbReference type="ChEBI" id="CHEBI:30616"/>
    </ligand>
</feature>
<reference evidence="11 13" key="1">
    <citation type="submission" date="2023-07" db="EMBL/GenBank/DDBJ databases">
        <authorList>
            <person name="Girao M."/>
            <person name="Carvalho M.F."/>
        </authorList>
    </citation>
    <scope>NUCLEOTIDE SEQUENCE [LARGE SCALE GENOMIC DNA]</scope>
    <source>
        <strain evidence="11 13">66/93</strain>
    </source>
</reference>
<comment type="function">
    <text evidence="10">Catalyzes the ATP-dependent conversion of 7-carboxy-7-deazaguanine (CDG) to 7-cyano-7-deazaguanine (preQ(0)).</text>
</comment>
<comment type="cofactor">
    <cofactor evidence="10">
        <name>Zn(2+)</name>
        <dbReference type="ChEBI" id="CHEBI:29105"/>
    </cofactor>
    <text evidence="10">Binds 1 zinc ion per subunit.</text>
</comment>
<feature type="binding site" evidence="10">
    <location>
        <position position="201"/>
    </location>
    <ligand>
        <name>Zn(2+)</name>
        <dbReference type="ChEBI" id="CHEBI:29105"/>
    </ligand>
</feature>
<evidence type="ECO:0000313" key="12">
    <source>
        <dbReference type="EMBL" id="MES0835600.1"/>
    </source>
</evidence>
<feature type="binding site" evidence="10">
    <location>
        <position position="212"/>
    </location>
    <ligand>
        <name>Zn(2+)</name>
        <dbReference type="ChEBI" id="CHEBI:29105"/>
    </ligand>
</feature>
<evidence type="ECO:0000256" key="2">
    <source>
        <dbReference type="ARBA" id="ARBA00022598"/>
    </source>
</evidence>
<keyword evidence="14" id="KW-1185">Reference proteome</keyword>
<sequence length="243" mass="26229">MEAQDAFHDDAARDPFTAVVVLSGGMDSTTLLAHFAALRFRLVALTVDYGQRHRKEIDSAREIARHYGAEHHVLDLSGLGSLLTGSALTDDRVTVPDGHYAEEAMRATVVPNRNAVLANLAVSMAVARRADTVALGMHAGDHFVYPDCRPAFVDALRNLVAVANEGFTAPRVETPFMTWSKADIARHGVRLGAPLGLSWSCYKGGDIHCGTCGTCYERAEAFREAGLTDPTEYLDGDARFAAP</sequence>
<evidence type="ECO:0000256" key="9">
    <source>
        <dbReference type="ARBA" id="ARBA00047890"/>
    </source>
</evidence>
<comment type="caution">
    <text evidence="12">The sequence shown here is derived from an EMBL/GenBank/DDBJ whole genome shotgun (WGS) entry which is preliminary data.</text>
</comment>
<keyword evidence="2 10" id="KW-0436">Ligase</keyword>
<evidence type="ECO:0000313" key="14">
    <source>
        <dbReference type="Proteomes" id="UP001432401"/>
    </source>
</evidence>
<keyword evidence="10" id="KW-0671">Queuosine biosynthesis</keyword>
<evidence type="ECO:0000313" key="13">
    <source>
        <dbReference type="Proteomes" id="UP001348641"/>
    </source>
</evidence>
<evidence type="ECO:0000256" key="7">
    <source>
        <dbReference type="ARBA" id="ARBA00037993"/>
    </source>
</evidence>
<reference evidence="12 14" key="2">
    <citation type="submission" date="2024-06" db="EMBL/GenBank/DDBJ databases">
        <authorList>
            <person name="Bataeva Y.V."/>
            <person name="Grigorian L.N."/>
            <person name="Solomentsev V.I."/>
        </authorList>
    </citation>
    <scope>NUCLEOTIDE SEQUENCE [LARGE SCALE GENOMIC DNA]</scope>
    <source>
        <strain evidence="12">SCPM-O-B-12605</strain>
        <strain evidence="14">SCPM-O-B-12605 (RCAM04882)</strain>
    </source>
</reference>
<dbReference type="RefSeq" id="WP_267949485.1">
    <property type="nucleotide sequence ID" value="NZ_BAAAJA010000002.1"/>
</dbReference>
<keyword evidence="3 10" id="KW-0479">Metal-binding</keyword>
<protein>
    <recommendedName>
        <fullName evidence="8 10">7-cyano-7-deazaguanine synthase</fullName>
        <ecNumber evidence="8 10">6.3.4.20</ecNumber>
    </recommendedName>
    <alternativeName>
        <fullName evidence="10">7-cyano-7-carbaguanine synthase</fullName>
    </alternativeName>
    <alternativeName>
        <fullName evidence="10">PreQ(0) synthase</fullName>
    </alternativeName>
    <alternativeName>
        <fullName evidence="10">Queuosine biosynthesis protein QueC</fullName>
    </alternativeName>
</protein>
<feature type="binding site" evidence="10">
    <location>
        <position position="215"/>
    </location>
    <ligand>
        <name>Zn(2+)</name>
        <dbReference type="ChEBI" id="CHEBI:29105"/>
    </ligand>
</feature>
<evidence type="ECO:0000256" key="8">
    <source>
        <dbReference type="ARBA" id="ARBA00039149"/>
    </source>
</evidence>
<dbReference type="PANTHER" id="PTHR42914:SF1">
    <property type="entry name" value="7-CYANO-7-DEAZAGUANINE SYNTHASE"/>
    <property type="match status" value="1"/>
</dbReference>
<keyword evidence="6 10" id="KW-0067">ATP-binding</keyword>
<dbReference type="Gene3D" id="3.40.50.620">
    <property type="entry name" value="HUPs"/>
    <property type="match status" value="1"/>
</dbReference>
<dbReference type="EMBL" id="JBEQNB010000009">
    <property type="protein sequence ID" value="MES0835600.1"/>
    <property type="molecule type" value="Genomic_DNA"/>
</dbReference>
<evidence type="ECO:0000256" key="3">
    <source>
        <dbReference type="ARBA" id="ARBA00022723"/>
    </source>
</evidence>
<dbReference type="Proteomes" id="UP001348641">
    <property type="component" value="Unassembled WGS sequence"/>
</dbReference>
<feature type="binding site" evidence="10">
    <location>
        <position position="209"/>
    </location>
    <ligand>
        <name>Zn(2+)</name>
        <dbReference type="ChEBI" id="CHEBI:29105"/>
    </ligand>
</feature>
<comment type="pathway">
    <text evidence="1 10">Purine metabolism; 7-cyano-7-deazaguanine biosynthesis.</text>
</comment>
<dbReference type="SUPFAM" id="SSF52402">
    <property type="entry name" value="Adenine nucleotide alpha hydrolases-like"/>
    <property type="match status" value="1"/>
</dbReference>
<dbReference type="InterPro" id="IPR014729">
    <property type="entry name" value="Rossmann-like_a/b/a_fold"/>
</dbReference>
<keyword evidence="4 10" id="KW-0547">Nucleotide-binding</keyword>
<name>A0ABV1ZWW3_9ACTN</name>